<name>A0A1I0MF79_9BACT</name>
<feature type="repeat" description="TPR" evidence="3">
    <location>
        <begin position="191"/>
        <end position="224"/>
    </location>
</feature>
<dbReference type="PANTHER" id="PTHR45586">
    <property type="entry name" value="TPR REPEAT-CONTAINING PROTEIN PA4667"/>
    <property type="match status" value="1"/>
</dbReference>
<proteinExistence type="predicted"/>
<keyword evidence="5" id="KW-1185">Reference proteome</keyword>
<protein>
    <submittedName>
        <fullName evidence="4">Tetratricopeptide repeat-containing protein</fullName>
    </submittedName>
</protein>
<dbReference type="AlphaFoldDB" id="A0A1I0MF79"/>
<dbReference type="STRING" id="1267423.SAMN05216290_0334"/>
<dbReference type="InterPro" id="IPR011990">
    <property type="entry name" value="TPR-like_helical_dom_sf"/>
</dbReference>
<dbReference type="PROSITE" id="PS50005">
    <property type="entry name" value="TPR"/>
    <property type="match status" value="1"/>
</dbReference>
<dbReference type="Gene3D" id="1.25.40.10">
    <property type="entry name" value="Tetratricopeptide repeat domain"/>
    <property type="match status" value="1"/>
</dbReference>
<sequence>MNKGQIILVVIAVLAVVGLYNLPKVVVDNDNDNDPQSFVDESSPNGVVDHSSEIPEEAAPRIDYWKSELNIGDNLKENDSALDSLMKVYMEINKYDSAAYFAELYAEKFNTVEHWQKAGDAYFEAFSFALEEQKVRSMGTKARAAYDKVLAAQPDNFDVQHNVAMIYISGSNPMQGIMMLREILEKDPDNRQALMSMGRMSIQTGQFENGASRFESLLSYYPEDVEGNFFLGVCYFESGQLVKAKAQFEKVKTLGASEQVITAADEYLERVQ</sequence>
<evidence type="ECO:0000256" key="2">
    <source>
        <dbReference type="ARBA" id="ARBA00022803"/>
    </source>
</evidence>
<dbReference type="Pfam" id="PF13432">
    <property type="entry name" value="TPR_16"/>
    <property type="match status" value="1"/>
</dbReference>
<dbReference type="EMBL" id="FOIR01000001">
    <property type="protein sequence ID" value="SEV86778.1"/>
    <property type="molecule type" value="Genomic_DNA"/>
</dbReference>
<evidence type="ECO:0000256" key="1">
    <source>
        <dbReference type="ARBA" id="ARBA00022737"/>
    </source>
</evidence>
<dbReference type="OrthoDB" id="1490552at2"/>
<evidence type="ECO:0000313" key="5">
    <source>
        <dbReference type="Proteomes" id="UP000199437"/>
    </source>
</evidence>
<dbReference type="PANTHER" id="PTHR45586:SF1">
    <property type="entry name" value="LIPOPOLYSACCHARIDE ASSEMBLY PROTEIN B"/>
    <property type="match status" value="1"/>
</dbReference>
<reference evidence="5" key="1">
    <citation type="submission" date="2016-10" db="EMBL/GenBank/DDBJ databases">
        <authorList>
            <person name="Varghese N."/>
            <person name="Submissions S."/>
        </authorList>
    </citation>
    <scope>NUCLEOTIDE SEQUENCE [LARGE SCALE GENOMIC DNA]</scope>
    <source>
        <strain evidence="5">CGMCC 1.12402</strain>
    </source>
</reference>
<dbReference type="InterPro" id="IPR051012">
    <property type="entry name" value="CellSynth/LPSAsmb/PSIAsmb"/>
</dbReference>
<evidence type="ECO:0000256" key="3">
    <source>
        <dbReference type="PROSITE-ProRule" id="PRU00339"/>
    </source>
</evidence>
<dbReference type="InterPro" id="IPR019734">
    <property type="entry name" value="TPR_rpt"/>
</dbReference>
<organism evidence="4 5">
    <name type="scientific">Roseivirga pacifica</name>
    <dbReference type="NCBI Taxonomy" id="1267423"/>
    <lineage>
        <taxon>Bacteria</taxon>
        <taxon>Pseudomonadati</taxon>
        <taxon>Bacteroidota</taxon>
        <taxon>Cytophagia</taxon>
        <taxon>Cytophagales</taxon>
        <taxon>Roseivirgaceae</taxon>
        <taxon>Roseivirga</taxon>
    </lineage>
</organism>
<keyword evidence="1" id="KW-0677">Repeat</keyword>
<dbReference type="SUPFAM" id="SSF48452">
    <property type="entry name" value="TPR-like"/>
    <property type="match status" value="1"/>
</dbReference>
<gene>
    <name evidence="4" type="ORF">SAMN05216290_0334</name>
</gene>
<evidence type="ECO:0000313" key="4">
    <source>
        <dbReference type="EMBL" id="SEV86778.1"/>
    </source>
</evidence>
<accession>A0A1I0MF79</accession>
<dbReference type="Proteomes" id="UP000199437">
    <property type="component" value="Unassembled WGS sequence"/>
</dbReference>
<keyword evidence="2 3" id="KW-0802">TPR repeat</keyword>
<dbReference type="GeneID" id="99985097"/>
<dbReference type="RefSeq" id="WP_090256659.1">
    <property type="nucleotide sequence ID" value="NZ_FOIR01000001.1"/>
</dbReference>